<dbReference type="OrthoDB" id="7056808at2"/>
<sequence>MKCWARSVSGCCTTQSREHYITKGLFSGKIVKVKNAPFLGGGMKQLSKASLTRKCLCKKHNELLSIFDDEAIRFGKALEYALNLSLERRHSKQKKFSVHNKHIDREKLTRWFVKTFLGLYEFFQYPPAVVESELARLVYSRNKKVANSIQLNIEMQKNENFDIKQVVSVHLWKRTEQL</sequence>
<proteinExistence type="predicted"/>
<dbReference type="RefSeq" id="WP_068901490.1">
    <property type="nucleotide sequence ID" value="NZ_LYBM01000013.1"/>
</dbReference>
<reference evidence="1 2" key="1">
    <citation type="submission" date="2016-05" db="EMBL/GenBank/DDBJ databases">
        <title>Genomic Taxonomy of the Vibrionaceae.</title>
        <authorList>
            <person name="Gomez-Gil B."/>
            <person name="Enciso-Ibarra J."/>
        </authorList>
    </citation>
    <scope>NUCLEOTIDE SEQUENCE [LARGE SCALE GENOMIC DNA]</scope>
    <source>
        <strain evidence="1 2">CAIM 1920</strain>
    </source>
</reference>
<dbReference type="Proteomes" id="UP000094936">
    <property type="component" value="Unassembled WGS sequence"/>
</dbReference>
<comment type="caution">
    <text evidence="1">The sequence shown here is derived from an EMBL/GenBank/DDBJ whole genome shotgun (WGS) entry which is preliminary data.</text>
</comment>
<organism evidence="1 2">
    <name type="scientific">Veronia pacifica</name>
    <dbReference type="NCBI Taxonomy" id="1080227"/>
    <lineage>
        <taxon>Bacteria</taxon>
        <taxon>Pseudomonadati</taxon>
        <taxon>Pseudomonadota</taxon>
        <taxon>Gammaproteobacteria</taxon>
        <taxon>Vibrionales</taxon>
        <taxon>Vibrionaceae</taxon>
        <taxon>Veronia</taxon>
    </lineage>
</organism>
<evidence type="ECO:0000313" key="2">
    <source>
        <dbReference type="Proteomes" id="UP000094936"/>
    </source>
</evidence>
<keyword evidence="2" id="KW-1185">Reference proteome</keyword>
<protein>
    <submittedName>
        <fullName evidence="1">Uncharacterized protein</fullName>
    </submittedName>
</protein>
<accession>A0A1C3EKN6</accession>
<name>A0A1C3EKN6_9GAMM</name>
<gene>
    <name evidence="1" type="ORF">A8L45_09195</name>
</gene>
<evidence type="ECO:0000313" key="1">
    <source>
        <dbReference type="EMBL" id="ODA33794.1"/>
    </source>
</evidence>
<dbReference type="AlphaFoldDB" id="A0A1C3EKN6"/>
<dbReference type="EMBL" id="LYBM01000013">
    <property type="protein sequence ID" value="ODA33794.1"/>
    <property type="molecule type" value="Genomic_DNA"/>
</dbReference>